<dbReference type="EMBL" id="VFIA01000041">
    <property type="protein sequence ID" value="MBC3794286.1"/>
    <property type="molecule type" value="Genomic_DNA"/>
</dbReference>
<organism evidence="2 3">
    <name type="scientific">Spirosoma utsteinense</name>
    <dbReference type="NCBI Taxonomy" id="2585773"/>
    <lineage>
        <taxon>Bacteria</taxon>
        <taxon>Pseudomonadati</taxon>
        <taxon>Bacteroidota</taxon>
        <taxon>Cytophagia</taxon>
        <taxon>Cytophagales</taxon>
        <taxon>Cytophagaceae</taxon>
        <taxon>Spirosoma</taxon>
    </lineage>
</organism>
<proteinExistence type="predicted"/>
<dbReference type="EMBL" id="VFIA01000107">
    <property type="protein sequence ID" value="MBC3795283.1"/>
    <property type="molecule type" value="Genomic_DNA"/>
</dbReference>
<evidence type="ECO:0000313" key="1">
    <source>
        <dbReference type="EMBL" id="MBC3794286.1"/>
    </source>
</evidence>
<name>A0ABR6WGA5_9BACT</name>
<evidence type="ECO:0000313" key="2">
    <source>
        <dbReference type="EMBL" id="MBC3795283.1"/>
    </source>
</evidence>
<feature type="non-terminal residue" evidence="2">
    <location>
        <position position="1"/>
    </location>
</feature>
<keyword evidence="3" id="KW-1185">Reference proteome</keyword>
<evidence type="ECO:0000313" key="3">
    <source>
        <dbReference type="Proteomes" id="UP000700732"/>
    </source>
</evidence>
<sequence length="39" mass="4153">LKDPELLQRAGAIAKAMGNAEASNKLIADARKTNPNFTL</sequence>
<dbReference type="Proteomes" id="UP000700732">
    <property type="component" value="Unassembled WGS sequence"/>
</dbReference>
<gene>
    <name evidence="1" type="ORF">FH603_4813</name>
    <name evidence="2" type="ORF">FH603_5818</name>
</gene>
<protein>
    <submittedName>
        <fullName evidence="2">Uncharacterized protein</fullName>
    </submittedName>
</protein>
<accession>A0ABR6WGA5</accession>
<reference evidence="2 3" key="1">
    <citation type="submission" date="2019-06" db="EMBL/GenBank/DDBJ databases">
        <title>Spirosoma utsteinense sp. nov. isolated from Antarctic ice-free soils.</title>
        <authorList>
            <person name="Tahon G."/>
        </authorList>
    </citation>
    <scope>NUCLEOTIDE SEQUENCE [LARGE SCALE GENOMIC DNA]</scope>
    <source>
        <strain evidence="2 3">LMG 31447</strain>
    </source>
</reference>
<comment type="caution">
    <text evidence="2">The sequence shown here is derived from an EMBL/GenBank/DDBJ whole genome shotgun (WGS) entry which is preliminary data.</text>
</comment>